<feature type="region of interest" description="Disordered" evidence="1">
    <location>
        <begin position="1"/>
        <end position="27"/>
    </location>
</feature>
<gene>
    <name evidence="2" type="ORF">Cgig2_017513</name>
</gene>
<evidence type="ECO:0000313" key="2">
    <source>
        <dbReference type="EMBL" id="KAJ8436045.1"/>
    </source>
</evidence>
<accession>A0A9Q1K426</accession>
<feature type="compositionally biased region" description="Polar residues" evidence="1">
    <location>
        <begin position="1"/>
        <end position="15"/>
    </location>
</feature>
<dbReference type="Proteomes" id="UP001153076">
    <property type="component" value="Unassembled WGS sequence"/>
</dbReference>
<keyword evidence="3" id="KW-1185">Reference proteome</keyword>
<name>A0A9Q1K426_9CARY</name>
<organism evidence="2 3">
    <name type="scientific">Carnegiea gigantea</name>
    <dbReference type="NCBI Taxonomy" id="171969"/>
    <lineage>
        <taxon>Eukaryota</taxon>
        <taxon>Viridiplantae</taxon>
        <taxon>Streptophyta</taxon>
        <taxon>Embryophyta</taxon>
        <taxon>Tracheophyta</taxon>
        <taxon>Spermatophyta</taxon>
        <taxon>Magnoliopsida</taxon>
        <taxon>eudicotyledons</taxon>
        <taxon>Gunneridae</taxon>
        <taxon>Pentapetalae</taxon>
        <taxon>Caryophyllales</taxon>
        <taxon>Cactineae</taxon>
        <taxon>Cactaceae</taxon>
        <taxon>Cactoideae</taxon>
        <taxon>Echinocereeae</taxon>
        <taxon>Carnegiea</taxon>
    </lineage>
</organism>
<evidence type="ECO:0000313" key="3">
    <source>
        <dbReference type="Proteomes" id="UP001153076"/>
    </source>
</evidence>
<evidence type="ECO:0000256" key="1">
    <source>
        <dbReference type="SAM" id="MobiDB-lite"/>
    </source>
</evidence>
<proteinExistence type="predicted"/>
<dbReference type="EMBL" id="JAKOGI010000369">
    <property type="protein sequence ID" value="KAJ8436045.1"/>
    <property type="molecule type" value="Genomic_DNA"/>
</dbReference>
<reference evidence="2" key="1">
    <citation type="submission" date="2022-04" db="EMBL/GenBank/DDBJ databases">
        <title>Carnegiea gigantea Genome sequencing and assembly v2.</title>
        <authorList>
            <person name="Copetti D."/>
            <person name="Sanderson M.J."/>
            <person name="Burquez A."/>
            <person name="Wojciechowski M.F."/>
        </authorList>
    </citation>
    <scope>NUCLEOTIDE SEQUENCE</scope>
    <source>
        <strain evidence="2">SGP5-SGP5p</strain>
        <tissue evidence="2">Aerial part</tissue>
    </source>
</reference>
<dbReference type="AlphaFoldDB" id="A0A9Q1K426"/>
<comment type="caution">
    <text evidence="2">The sequence shown here is derived from an EMBL/GenBank/DDBJ whole genome shotgun (WGS) entry which is preliminary data.</text>
</comment>
<protein>
    <submittedName>
        <fullName evidence="2">Uncharacterized protein</fullName>
    </submittedName>
</protein>
<sequence length="205" mass="24458">MAPENQVYTKPSTPTHDLPPAPKEPSLACGSEREPLVVGRNDPIEPYISGGVEFREKRCKDRWFPTIHQTTNSYIWKELSIQERDAKTDGFQQQCIRQLMQLNEETKMKRSFPESMERVGQLTGKNIRRLFMKEKLNCKRNRHTWHQKTKRIPNLWHQPMALLRPLRNHLTTKVHRMGEKNPGKRRPWRRILKRPYAAHNFDEHY</sequence>